<dbReference type="PROSITE" id="PS51501">
    <property type="entry name" value="ZF_DNL"/>
    <property type="match status" value="1"/>
</dbReference>
<evidence type="ECO:0000256" key="4">
    <source>
        <dbReference type="PROSITE-ProRule" id="PRU00834"/>
    </source>
</evidence>
<keyword evidence="1" id="KW-0479">Metal-binding</keyword>
<dbReference type="GO" id="GO:0051087">
    <property type="term" value="F:protein-folding chaperone binding"/>
    <property type="evidence" value="ECO:0007669"/>
    <property type="project" value="TreeGrafter"/>
</dbReference>
<feature type="compositionally biased region" description="Polar residues" evidence="5">
    <location>
        <begin position="59"/>
        <end position="69"/>
    </location>
</feature>
<dbReference type="GO" id="GO:0008270">
    <property type="term" value="F:zinc ion binding"/>
    <property type="evidence" value="ECO:0007669"/>
    <property type="project" value="UniProtKB-KW"/>
</dbReference>
<dbReference type="AlphaFoldDB" id="A0A5N7CD94"/>
<evidence type="ECO:0000256" key="3">
    <source>
        <dbReference type="ARBA" id="ARBA00022833"/>
    </source>
</evidence>
<keyword evidence="3" id="KW-0862">Zinc</keyword>
<dbReference type="OrthoDB" id="512667at2759"/>
<dbReference type="GO" id="GO:0005739">
    <property type="term" value="C:mitochondrion"/>
    <property type="evidence" value="ECO:0007669"/>
    <property type="project" value="TreeGrafter"/>
</dbReference>
<name>A0A5N7CD94_PETAA</name>
<proteinExistence type="predicted"/>
<reference evidence="7" key="1">
    <citation type="submission" date="2019-04" db="EMBL/GenBank/DDBJ databases">
        <title>Friends and foes A comparative genomics studyof 23 Aspergillus species from section Flavi.</title>
        <authorList>
            <consortium name="DOE Joint Genome Institute"/>
            <person name="Kjaerbolling I."/>
            <person name="Vesth T."/>
            <person name="Frisvad J.C."/>
            <person name="Nybo J.L."/>
            <person name="Theobald S."/>
            <person name="Kildgaard S."/>
            <person name="Isbrandt T."/>
            <person name="Kuo A."/>
            <person name="Sato A."/>
            <person name="Lyhne E.K."/>
            <person name="Kogle M.E."/>
            <person name="Wiebenga A."/>
            <person name="Kun R.S."/>
            <person name="Lubbers R.J."/>
            <person name="Makela M.R."/>
            <person name="Barry K."/>
            <person name="Chovatia M."/>
            <person name="Clum A."/>
            <person name="Daum C."/>
            <person name="Haridas S."/>
            <person name="He G."/>
            <person name="LaButti K."/>
            <person name="Lipzen A."/>
            <person name="Mondo S."/>
            <person name="Riley R."/>
            <person name="Salamov A."/>
            <person name="Simmons B.A."/>
            <person name="Magnuson J.K."/>
            <person name="Henrissat B."/>
            <person name="Mortensen U.H."/>
            <person name="Larsen T.O."/>
            <person name="Devries R.P."/>
            <person name="Grigoriev I.V."/>
            <person name="Machida M."/>
            <person name="Baker S.E."/>
            <person name="Andersen M.R."/>
        </authorList>
    </citation>
    <scope>NUCLEOTIDE SEQUENCE [LARGE SCALE GENOMIC DNA]</scope>
    <source>
        <strain evidence="7">IBT 14317</strain>
    </source>
</reference>
<evidence type="ECO:0000313" key="7">
    <source>
        <dbReference type="EMBL" id="KAE8392125.1"/>
    </source>
</evidence>
<feature type="region of interest" description="Disordered" evidence="5">
    <location>
        <begin position="173"/>
        <end position="196"/>
    </location>
</feature>
<dbReference type="InterPro" id="IPR024158">
    <property type="entry name" value="Mt_import_TIM15"/>
</dbReference>
<protein>
    <submittedName>
        <fullName evidence="7">DNL zinc finger-domain-containing protein</fullName>
    </submittedName>
</protein>
<gene>
    <name evidence="7" type="ORF">BDV23DRAFT_151591</name>
</gene>
<evidence type="ECO:0000259" key="6">
    <source>
        <dbReference type="PROSITE" id="PS51501"/>
    </source>
</evidence>
<dbReference type="InterPro" id="IPR007853">
    <property type="entry name" value="Znf_DNL-typ"/>
</dbReference>
<dbReference type="EMBL" id="ML735239">
    <property type="protein sequence ID" value="KAE8392125.1"/>
    <property type="molecule type" value="Genomic_DNA"/>
</dbReference>
<accession>A0A5N7CD94</accession>
<dbReference type="Proteomes" id="UP000326877">
    <property type="component" value="Unassembled WGS sequence"/>
</dbReference>
<feature type="domain" description="DNL-type" evidence="6">
    <location>
        <begin position="93"/>
        <end position="188"/>
    </location>
</feature>
<dbReference type="GO" id="GO:0050821">
    <property type="term" value="P:protein stabilization"/>
    <property type="evidence" value="ECO:0007669"/>
    <property type="project" value="TreeGrafter"/>
</dbReference>
<dbReference type="Pfam" id="PF05180">
    <property type="entry name" value="zf-DNL"/>
    <property type="match status" value="1"/>
</dbReference>
<dbReference type="GO" id="GO:0030150">
    <property type="term" value="P:protein import into mitochondrial matrix"/>
    <property type="evidence" value="ECO:0007669"/>
    <property type="project" value="TreeGrafter"/>
</dbReference>
<feature type="compositionally biased region" description="Basic and acidic residues" evidence="5">
    <location>
        <begin position="78"/>
        <end position="95"/>
    </location>
</feature>
<evidence type="ECO:0000256" key="5">
    <source>
        <dbReference type="SAM" id="MobiDB-lite"/>
    </source>
</evidence>
<evidence type="ECO:0000256" key="2">
    <source>
        <dbReference type="ARBA" id="ARBA00022771"/>
    </source>
</evidence>
<organism evidence="7">
    <name type="scientific">Petromyces alliaceus</name>
    <name type="common">Aspergillus alliaceus</name>
    <dbReference type="NCBI Taxonomy" id="209559"/>
    <lineage>
        <taxon>Eukaryota</taxon>
        <taxon>Fungi</taxon>
        <taxon>Dikarya</taxon>
        <taxon>Ascomycota</taxon>
        <taxon>Pezizomycotina</taxon>
        <taxon>Eurotiomycetes</taxon>
        <taxon>Eurotiomycetidae</taxon>
        <taxon>Eurotiales</taxon>
        <taxon>Aspergillaceae</taxon>
        <taxon>Aspergillus</taxon>
        <taxon>Aspergillus subgen. Circumdati</taxon>
    </lineage>
</organism>
<dbReference type="PANTHER" id="PTHR20922">
    <property type="entry name" value="DNL-TYPE ZINC FINGER PROTEIN"/>
    <property type="match status" value="1"/>
</dbReference>
<keyword evidence="2 4" id="KW-0863">Zinc-finger</keyword>
<sequence length="196" mass="22146">MRPFTSFPRGLRAVYSSLPPRTAIARSISRPFSQLIGRSTWPSPVLYWSSVQISLPASTPLRHNSSSARPLTDQAADAARDAENEEQNRKRREQEPAYQITFTCKPCGERSSHRMSKQGYHRGTVVIRCPSCKNRHIISDHLNIFYDKKTTLEDILAEQGGKLKRGYVEGDMEFWDDGSVNPKDGQEAKPDQGQLP</sequence>
<dbReference type="PANTHER" id="PTHR20922:SF13">
    <property type="entry name" value="DNL-TYPE ZINC FINGER PROTEIN"/>
    <property type="match status" value="1"/>
</dbReference>
<feature type="region of interest" description="Disordered" evidence="5">
    <location>
        <begin position="59"/>
        <end position="97"/>
    </location>
</feature>
<evidence type="ECO:0000256" key="1">
    <source>
        <dbReference type="ARBA" id="ARBA00022723"/>
    </source>
</evidence>
<dbReference type="GO" id="GO:0006457">
    <property type="term" value="P:protein folding"/>
    <property type="evidence" value="ECO:0007669"/>
    <property type="project" value="TreeGrafter"/>
</dbReference>